<keyword evidence="1" id="KW-0472">Membrane</keyword>
<dbReference type="Proteomes" id="UP000245921">
    <property type="component" value="Unassembled WGS sequence"/>
</dbReference>
<organism evidence="2 3">
    <name type="scientific">Oceanotoga teriensis</name>
    <dbReference type="NCBI Taxonomy" id="515440"/>
    <lineage>
        <taxon>Bacteria</taxon>
        <taxon>Thermotogati</taxon>
        <taxon>Thermotogota</taxon>
        <taxon>Thermotogae</taxon>
        <taxon>Petrotogales</taxon>
        <taxon>Petrotogaceae</taxon>
        <taxon>Oceanotoga</taxon>
    </lineage>
</organism>
<dbReference type="AlphaFoldDB" id="A0AA45HJT5"/>
<keyword evidence="3" id="KW-1185">Reference proteome</keyword>
<keyword evidence="1" id="KW-1133">Transmembrane helix</keyword>
<proteinExistence type="predicted"/>
<sequence length="92" mass="10795">MKLILNLIILICVGILSILTIKYNNEISKINARKELEIKKALKLIEEIEGIQNLDLDSFLSRYEVKDKIVTSEATLYIFEYKGYELIYEEEH</sequence>
<accession>A0AA45HJT5</accession>
<reference evidence="2 3" key="1">
    <citation type="submission" date="2018-05" db="EMBL/GenBank/DDBJ databases">
        <title>Genomic Encyclopedia of Type Strains, Phase IV (KMG-IV): sequencing the most valuable type-strain genomes for metagenomic binning, comparative biology and taxonomic classification.</title>
        <authorList>
            <person name="Goeker M."/>
        </authorList>
    </citation>
    <scope>NUCLEOTIDE SEQUENCE [LARGE SCALE GENOMIC DNA]</scope>
    <source>
        <strain evidence="2 3">DSM 24906</strain>
    </source>
</reference>
<evidence type="ECO:0000313" key="3">
    <source>
        <dbReference type="Proteomes" id="UP000245921"/>
    </source>
</evidence>
<keyword evidence="1" id="KW-0812">Transmembrane</keyword>
<protein>
    <submittedName>
        <fullName evidence="2">Uncharacterized protein</fullName>
    </submittedName>
</protein>
<dbReference type="EMBL" id="QGGI01000001">
    <property type="protein sequence ID" value="PWJ96703.1"/>
    <property type="molecule type" value="Genomic_DNA"/>
</dbReference>
<name>A0AA45HJT5_9BACT</name>
<comment type="caution">
    <text evidence="2">The sequence shown here is derived from an EMBL/GenBank/DDBJ whole genome shotgun (WGS) entry which is preliminary data.</text>
</comment>
<gene>
    <name evidence="2" type="ORF">C7380_101278</name>
</gene>
<dbReference type="RefSeq" id="WP_109603690.1">
    <property type="nucleotide sequence ID" value="NZ_JAMHJO010000001.1"/>
</dbReference>
<evidence type="ECO:0000313" key="2">
    <source>
        <dbReference type="EMBL" id="PWJ96703.1"/>
    </source>
</evidence>
<feature type="transmembrane region" description="Helical" evidence="1">
    <location>
        <begin position="6"/>
        <end position="24"/>
    </location>
</feature>
<evidence type="ECO:0000256" key="1">
    <source>
        <dbReference type="SAM" id="Phobius"/>
    </source>
</evidence>